<evidence type="ECO:0008006" key="6">
    <source>
        <dbReference type="Google" id="ProtNLM"/>
    </source>
</evidence>
<comment type="caution">
    <text evidence="4">The sequence shown here is derived from an EMBL/GenBank/DDBJ whole genome shotgun (WGS) entry which is preliminary data.</text>
</comment>
<dbReference type="EMBL" id="JALJOR010000008">
    <property type="protein sequence ID" value="KAK9813178.1"/>
    <property type="molecule type" value="Genomic_DNA"/>
</dbReference>
<evidence type="ECO:0000256" key="1">
    <source>
        <dbReference type="ARBA" id="ARBA00004123"/>
    </source>
</evidence>
<gene>
    <name evidence="4" type="ORF">WJX72_010160</name>
</gene>
<evidence type="ECO:0000313" key="4">
    <source>
        <dbReference type="EMBL" id="KAK9813178.1"/>
    </source>
</evidence>
<dbReference type="AlphaFoldDB" id="A0AAW1PX34"/>
<evidence type="ECO:0000313" key="5">
    <source>
        <dbReference type="Proteomes" id="UP001489004"/>
    </source>
</evidence>
<comment type="subcellular location">
    <subcellularLocation>
        <location evidence="1">Nucleus</location>
    </subcellularLocation>
</comment>
<evidence type="ECO:0000256" key="2">
    <source>
        <dbReference type="ARBA" id="ARBA00023242"/>
    </source>
</evidence>
<name>A0AAW1PX34_9CHLO</name>
<dbReference type="Pfam" id="PF05615">
    <property type="entry name" value="THOC7"/>
    <property type="match status" value="1"/>
</dbReference>
<dbReference type="GO" id="GO:0000445">
    <property type="term" value="C:THO complex part of transcription export complex"/>
    <property type="evidence" value="ECO:0007669"/>
    <property type="project" value="InterPro"/>
</dbReference>
<protein>
    <recommendedName>
        <fullName evidence="6">THO complex subunit 7</fullName>
    </recommendedName>
</protein>
<organism evidence="4 5">
    <name type="scientific">[Myrmecia] bisecta</name>
    <dbReference type="NCBI Taxonomy" id="41462"/>
    <lineage>
        <taxon>Eukaryota</taxon>
        <taxon>Viridiplantae</taxon>
        <taxon>Chlorophyta</taxon>
        <taxon>core chlorophytes</taxon>
        <taxon>Trebouxiophyceae</taxon>
        <taxon>Trebouxiales</taxon>
        <taxon>Trebouxiaceae</taxon>
        <taxon>Myrmecia</taxon>
    </lineage>
</organism>
<dbReference type="Proteomes" id="UP001489004">
    <property type="component" value="Unassembled WGS sequence"/>
</dbReference>
<sequence>MATTLSPADEEAVIRNRLLAQITVSKGEPPMRKLCSLYVLFSRAIEQGDKGKASEYHRALLQEIAGFEFQARKTAAVCEANRREQQQYERKQAQLESAIEQAQRDIGAKKEELEEARKVRQQNEEFEALRRVCMEQPRRSATRAEIEKVEQEIASIQADIVRANQAKELRKKQFALLMHVINETGESEGLPPALQME</sequence>
<proteinExistence type="predicted"/>
<keyword evidence="3" id="KW-0175">Coiled coil</keyword>
<evidence type="ECO:0000256" key="3">
    <source>
        <dbReference type="SAM" id="Coils"/>
    </source>
</evidence>
<accession>A0AAW1PX34</accession>
<dbReference type="GO" id="GO:0006397">
    <property type="term" value="P:mRNA processing"/>
    <property type="evidence" value="ECO:0007669"/>
    <property type="project" value="InterPro"/>
</dbReference>
<keyword evidence="5" id="KW-1185">Reference proteome</keyword>
<reference evidence="4 5" key="1">
    <citation type="journal article" date="2024" name="Nat. Commun.">
        <title>Phylogenomics reveals the evolutionary origins of lichenization in chlorophyte algae.</title>
        <authorList>
            <person name="Puginier C."/>
            <person name="Libourel C."/>
            <person name="Otte J."/>
            <person name="Skaloud P."/>
            <person name="Haon M."/>
            <person name="Grisel S."/>
            <person name="Petersen M."/>
            <person name="Berrin J.G."/>
            <person name="Delaux P.M."/>
            <person name="Dal Grande F."/>
            <person name="Keller J."/>
        </authorList>
    </citation>
    <scope>NUCLEOTIDE SEQUENCE [LARGE SCALE GENOMIC DNA]</scope>
    <source>
        <strain evidence="4 5">SAG 2043</strain>
    </source>
</reference>
<keyword evidence="2" id="KW-0539">Nucleus</keyword>
<feature type="coiled-coil region" evidence="3">
    <location>
        <begin position="78"/>
        <end position="166"/>
    </location>
</feature>
<dbReference type="InterPro" id="IPR008501">
    <property type="entry name" value="THOC7/Mft1"/>
</dbReference>